<name>A0AC35UGF3_9BILA</name>
<protein>
    <submittedName>
        <fullName evidence="2">PAP-associated domain-containing protein</fullName>
    </submittedName>
</protein>
<accession>A0AC35UGF3</accession>
<evidence type="ECO:0000313" key="1">
    <source>
        <dbReference type="Proteomes" id="UP000095286"/>
    </source>
</evidence>
<proteinExistence type="predicted"/>
<reference evidence="2" key="1">
    <citation type="submission" date="2016-11" db="UniProtKB">
        <authorList>
            <consortium name="WormBaseParasite"/>
        </authorList>
    </citation>
    <scope>IDENTIFICATION</scope>
    <source>
        <strain evidence="2">KR3021</strain>
    </source>
</reference>
<dbReference type="WBParaSite" id="RSKR_0001063800.1">
    <property type="protein sequence ID" value="RSKR_0001063800.1"/>
    <property type="gene ID" value="RSKR_0001063800"/>
</dbReference>
<dbReference type="Proteomes" id="UP000095286">
    <property type="component" value="Unplaced"/>
</dbReference>
<organism evidence="1 2">
    <name type="scientific">Rhabditophanes sp. KR3021</name>
    <dbReference type="NCBI Taxonomy" id="114890"/>
    <lineage>
        <taxon>Eukaryota</taxon>
        <taxon>Metazoa</taxon>
        <taxon>Ecdysozoa</taxon>
        <taxon>Nematoda</taxon>
        <taxon>Chromadorea</taxon>
        <taxon>Rhabditida</taxon>
        <taxon>Tylenchina</taxon>
        <taxon>Panagrolaimomorpha</taxon>
        <taxon>Strongyloidoidea</taxon>
        <taxon>Alloionematidae</taxon>
        <taxon>Rhabditophanes</taxon>
    </lineage>
</organism>
<evidence type="ECO:0000313" key="2">
    <source>
        <dbReference type="WBParaSite" id="RSKR_0001063800.1"/>
    </source>
</evidence>
<sequence length="595" mass="68346">MGNFEICNDNIFDLIEVQKVINCPELSTQLKAYVTAMVDPVILPRLFDKTRHEAVKDIQELTLPLISTFFKKLEELDAFDAVSYDCMITIFTLEFTKTKDQEVVYNVFNRWAELHTNRKSGWLNLIKRIDFTKVSKKFMADITSSPMMLEVFEILGLSKTDNLSDKIFHCHATFSQSEHNLNRKLYLRDMIYYTISPMFPLCGLYIVGSSLNGFGHNASDMDLCLMLTNKELDQRRDAVPILNAIKNKIAKVEWVSDLQLIVAKVPILRITFNSPFHDIVVDLNANNAVAIKNTHLLFAYSNFDWRVRPLVSVVKEWAKKRGMNDANKSTFTSYSLVLMCIHYLQCGVSQRILPSLQDMYPEHFNNNCDARNLSVDVTLDIPVEDRWKFNTDATLSELLLGFLKYYATEFDYETDAISIRLGIKTTRSEMLKGNASDTINAQWRCICIEEPFTHMNTAHSIYDVVVFKAIKNCFSSSWKCLRKYRDFNKFLNGPNIQEELGTHALIPPGGVLFNHPKDGTIYKSDSNDNPKSPIPQKKDVVEVENMKPSPVVSVSKKSQQPRSKNRKKFKKGNNKNSRTNLIEIQKVEKEVVKTK</sequence>